<gene>
    <name evidence="3" type="ORF">BU23DRAFT_159032</name>
</gene>
<dbReference type="Proteomes" id="UP000800036">
    <property type="component" value="Unassembled WGS sequence"/>
</dbReference>
<organism evidence="3 4">
    <name type="scientific">Bimuria novae-zelandiae CBS 107.79</name>
    <dbReference type="NCBI Taxonomy" id="1447943"/>
    <lineage>
        <taxon>Eukaryota</taxon>
        <taxon>Fungi</taxon>
        <taxon>Dikarya</taxon>
        <taxon>Ascomycota</taxon>
        <taxon>Pezizomycotina</taxon>
        <taxon>Dothideomycetes</taxon>
        <taxon>Pleosporomycetidae</taxon>
        <taxon>Pleosporales</taxon>
        <taxon>Massarineae</taxon>
        <taxon>Didymosphaeriaceae</taxon>
        <taxon>Bimuria</taxon>
    </lineage>
</organism>
<dbReference type="EMBL" id="ML976686">
    <property type="protein sequence ID" value="KAF1972453.1"/>
    <property type="molecule type" value="Genomic_DNA"/>
</dbReference>
<reference evidence="3" key="1">
    <citation type="journal article" date="2020" name="Stud. Mycol.">
        <title>101 Dothideomycetes genomes: a test case for predicting lifestyles and emergence of pathogens.</title>
        <authorList>
            <person name="Haridas S."/>
            <person name="Albert R."/>
            <person name="Binder M."/>
            <person name="Bloem J."/>
            <person name="Labutti K."/>
            <person name="Salamov A."/>
            <person name="Andreopoulos B."/>
            <person name="Baker S."/>
            <person name="Barry K."/>
            <person name="Bills G."/>
            <person name="Bluhm B."/>
            <person name="Cannon C."/>
            <person name="Castanera R."/>
            <person name="Culley D."/>
            <person name="Daum C."/>
            <person name="Ezra D."/>
            <person name="Gonzalez J."/>
            <person name="Henrissat B."/>
            <person name="Kuo A."/>
            <person name="Liang C."/>
            <person name="Lipzen A."/>
            <person name="Lutzoni F."/>
            <person name="Magnuson J."/>
            <person name="Mondo S."/>
            <person name="Nolan M."/>
            <person name="Ohm R."/>
            <person name="Pangilinan J."/>
            <person name="Park H.-J."/>
            <person name="Ramirez L."/>
            <person name="Alfaro M."/>
            <person name="Sun H."/>
            <person name="Tritt A."/>
            <person name="Yoshinaga Y."/>
            <person name="Zwiers L.-H."/>
            <person name="Turgeon B."/>
            <person name="Goodwin S."/>
            <person name="Spatafora J."/>
            <person name="Crous P."/>
            <person name="Grigoriev I."/>
        </authorList>
    </citation>
    <scope>NUCLEOTIDE SEQUENCE</scope>
    <source>
        <strain evidence="3">CBS 107.79</strain>
    </source>
</reference>
<keyword evidence="4" id="KW-1185">Reference proteome</keyword>
<proteinExistence type="predicted"/>
<dbReference type="AlphaFoldDB" id="A0A6A5V4T4"/>
<evidence type="ECO:0000256" key="1">
    <source>
        <dbReference type="SAM" id="Coils"/>
    </source>
</evidence>
<evidence type="ECO:0000313" key="4">
    <source>
        <dbReference type="Proteomes" id="UP000800036"/>
    </source>
</evidence>
<name>A0A6A5V4T4_9PLEO</name>
<evidence type="ECO:0000256" key="2">
    <source>
        <dbReference type="SAM" id="MobiDB-lite"/>
    </source>
</evidence>
<accession>A0A6A5V4T4</accession>
<feature type="region of interest" description="Disordered" evidence="2">
    <location>
        <begin position="562"/>
        <end position="601"/>
    </location>
</feature>
<protein>
    <submittedName>
        <fullName evidence="3">Uncharacterized protein</fullName>
    </submittedName>
</protein>
<keyword evidence="1" id="KW-0175">Coiled coil</keyword>
<sequence length="601" mass="67619">MLSIVHRHRDSVKQKIAQIQEFEEQIKKYDKEFLAQKLGQKHGIERESARTGMPLVRFLKADAPPKDELQYCINSLGLVSREIEEMERLHMEMQGVLEGGETQPPPVKRAWDVPRERRLKDAEYARRKGGEERVEQEVVTPYVPWDHPRLSPGLERAPDDQRPTESAGPPSRFYETDEPAETQPIPSDLPQLSPGLQQALEEFQETLENAGPPIRWCASKDTTESEGPLIRLYPSHSMNESEGPPIRLYASKSTNESAGQPIRLYRMDMPERDEVAYYTDSVRRIDRKISLLTQEHREFMHEIRRQNKLPIGVALERVEPPYSEVTEPVADPTAMETVRQQNDGVLIRRLNTDIPGGFIAWLEQATDQSDYWISIYERDFNRDLATLLSRPLPFSRRVSILHRGNLPSALASAAYNIAVEVDTLTSAVHSILTLSVVSRRADAIATATAALASVLRSTLVASHANAAASTIYFLHLRVRWTLASTLVREEYILRGRGTGDTVRLRTLARLRAFRENLFIRGMTTWSKRAVHAWLEVLEMRNNFAAASKTLGNRAVGEGVGGVAEEGKVEDDGAGEEDGEGEGEVEITNWECAEGEEEGGVG</sequence>
<feature type="coiled-coil region" evidence="1">
    <location>
        <begin position="5"/>
        <end position="32"/>
    </location>
</feature>
<feature type="compositionally biased region" description="Acidic residues" evidence="2">
    <location>
        <begin position="592"/>
        <end position="601"/>
    </location>
</feature>
<feature type="region of interest" description="Disordered" evidence="2">
    <location>
        <begin position="143"/>
        <end position="189"/>
    </location>
</feature>
<feature type="compositionally biased region" description="Acidic residues" evidence="2">
    <location>
        <begin position="571"/>
        <end position="584"/>
    </location>
</feature>
<evidence type="ECO:0000313" key="3">
    <source>
        <dbReference type="EMBL" id="KAF1972453.1"/>
    </source>
</evidence>